<dbReference type="InterPro" id="IPR005069">
    <property type="entry name" value="Nucl-diP-sugar_transferase"/>
</dbReference>
<accession>A0A0D3IAQ2</accession>
<organism evidence="2 3">
    <name type="scientific">Emiliania huxleyi (strain CCMP1516)</name>
    <dbReference type="NCBI Taxonomy" id="280463"/>
    <lineage>
        <taxon>Eukaryota</taxon>
        <taxon>Haptista</taxon>
        <taxon>Haptophyta</taxon>
        <taxon>Prymnesiophyceae</taxon>
        <taxon>Isochrysidales</taxon>
        <taxon>Noelaerhabdaceae</taxon>
        <taxon>Emiliania</taxon>
    </lineage>
</organism>
<dbReference type="GO" id="GO:0005794">
    <property type="term" value="C:Golgi apparatus"/>
    <property type="evidence" value="ECO:0007669"/>
    <property type="project" value="TreeGrafter"/>
</dbReference>
<dbReference type="EnsemblProtists" id="EOD08337">
    <property type="protein sequence ID" value="EOD08337"/>
    <property type="gene ID" value="EMIHUDRAFT_217455"/>
</dbReference>
<dbReference type="GeneID" id="17254539"/>
<dbReference type="GO" id="GO:0016757">
    <property type="term" value="F:glycosyltransferase activity"/>
    <property type="evidence" value="ECO:0007669"/>
    <property type="project" value="TreeGrafter"/>
</dbReference>
<feature type="domain" description="Nucleotide-diphospho-sugar transferase" evidence="1">
    <location>
        <begin position="23"/>
        <end position="261"/>
    </location>
</feature>
<dbReference type="AlphaFoldDB" id="A0A0D3IAQ2"/>
<dbReference type="KEGG" id="ehx:EMIHUDRAFT_217455"/>
<name>A0A0D3IAQ2_EMIH1</name>
<proteinExistence type="predicted"/>
<dbReference type="InterPro" id="IPR052636">
    <property type="entry name" value="UDP-D-xylose:L-fucose_XylT"/>
</dbReference>
<reference evidence="2" key="2">
    <citation type="submission" date="2024-10" db="UniProtKB">
        <authorList>
            <consortium name="EnsemblProtists"/>
        </authorList>
    </citation>
    <scope>IDENTIFICATION</scope>
</reference>
<evidence type="ECO:0000313" key="2">
    <source>
        <dbReference type="EnsemblProtists" id="EOD08337"/>
    </source>
</evidence>
<dbReference type="RefSeq" id="XP_005760766.1">
    <property type="nucleotide sequence ID" value="XM_005760709.1"/>
</dbReference>
<dbReference type="PANTHER" id="PTHR47032">
    <property type="entry name" value="UDP-D-XYLOSE:L-FUCOSE ALPHA-1,3-D-XYLOSYLTRANSFERASE-RELATED"/>
    <property type="match status" value="1"/>
</dbReference>
<dbReference type="Proteomes" id="UP000013827">
    <property type="component" value="Unassembled WGS sequence"/>
</dbReference>
<reference evidence="3" key="1">
    <citation type="journal article" date="2013" name="Nature">
        <title>Pan genome of the phytoplankton Emiliania underpins its global distribution.</title>
        <authorList>
            <person name="Read B.A."/>
            <person name="Kegel J."/>
            <person name="Klute M.J."/>
            <person name="Kuo A."/>
            <person name="Lefebvre S.C."/>
            <person name="Maumus F."/>
            <person name="Mayer C."/>
            <person name="Miller J."/>
            <person name="Monier A."/>
            <person name="Salamov A."/>
            <person name="Young J."/>
            <person name="Aguilar M."/>
            <person name="Claverie J.M."/>
            <person name="Frickenhaus S."/>
            <person name="Gonzalez K."/>
            <person name="Herman E.K."/>
            <person name="Lin Y.C."/>
            <person name="Napier J."/>
            <person name="Ogata H."/>
            <person name="Sarno A.F."/>
            <person name="Shmutz J."/>
            <person name="Schroeder D."/>
            <person name="de Vargas C."/>
            <person name="Verret F."/>
            <person name="von Dassow P."/>
            <person name="Valentin K."/>
            <person name="Van de Peer Y."/>
            <person name="Wheeler G."/>
            <person name="Dacks J.B."/>
            <person name="Delwiche C.F."/>
            <person name="Dyhrman S.T."/>
            <person name="Glockner G."/>
            <person name="John U."/>
            <person name="Richards T."/>
            <person name="Worden A.Z."/>
            <person name="Zhang X."/>
            <person name="Grigoriev I.V."/>
            <person name="Allen A.E."/>
            <person name="Bidle K."/>
            <person name="Borodovsky M."/>
            <person name="Bowler C."/>
            <person name="Brownlee C."/>
            <person name="Cock J.M."/>
            <person name="Elias M."/>
            <person name="Gladyshev V.N."/>
            <person name="Groth M."/>
            <person name="Guda C."/>
            <person name="Hadaegh A."/>
            <person name="Iglesias-Rodriguez M.D."/>
            <person name="Jenkins J."/>
            <person name="Jones B.M."/>
            <person name="Lawson T."/>
            <person name="Leese F."/>
            <person name="Lindquist E."/>
            <person name="Lobanov A."/>
            <person name="Lomsadze A."/>
            <person name="Malik S.B."/>
            <person name="Marsh M.E."/>
            <person name="Mackinder L."/>
            <person name="Mock T."/>
            <person name="Mueller-Roeber B."/>
            <person name="Pagarete A."/>
            <person name="Parker M."/>
            <person name="Probert I."/>
            <person name="Quesneville H."/>
            <person name="Raines C."/>
            <person name="Rensing S.A."/>
            <person name="Riano-Pachon D.M."/>
            <person name="Richier S."/>
            <person name="Rokitta S."/>
            <person name="Shiraiwa Y."/>
            <person name="Soanes D.M."/>
            <person name="van der Giezen M."/>
            <person name="Wahlund T.M."/>
            <person name="Williams B."/>
            <person name="Wilson W."/>
            <person name="Wolfe G."/>
            <person name="Wurch L.L."/>
        </authorList>
    </citation>
    <scope>NUCLEOTIDE SEQUENCE</scope>
</reference>
<sequence>MANFAMREALLAWVQRVKDLGEKRYVVLASDPATLDVCRENALPCAYDSHLQLQPGELRYGMTPEFLAMGKVRFGYTLRLLQLGHDVLFSELDVLWVAHPIAHAADPRSSRINTSENYDLQIQPNAHLEDPILRGQELNVGFFFVRSTAAAILLMRETLRTMAEAAGAASWEQTVFSQTAWRLAGPWSEDDHTHGRLTHAPLTLAKSAPLRLHLLSIWHFPTGGWKQTPIVPVSAYRRNGTRPTVVHCTGRTGIVPKRKCMDRWRLATRGMFPGSLHTT</sequence>
<protein>
    <recommendedName>
        <fullName evidence="1">Nucleotide-diphospho-sugar transferase domain-containing protein</fullName>
    </recommendedName>
</protein>
<dbReference type="Pfam" id="PF03407">
    <property type="entry name" value="Nucleotid_trans"/>
    <property type="match status" value="1"/>
</dbReference>
<evidence type="ECO:0000259" key="1">
    <source>
        <dbReference type="Pfam" id="PF03407"/>
    </source>
</evidence>
<keyword evidence="3" id="KW-1185">Reference proteome</keyword>
<dbReference type="HOGENOM" id="CLU_999047_0_0_1"/>
<dbReference type="PANTHER" id="PTHR47032:SF1">
    <property type="entry name" value="UDP-D-XYLOSE:L-FUCOSE ALPHA-1,3-D-XYLOSYLTRANSFERASE-RELATED"/>
    <property type="match status" value="1"/>
</dbReference>
<dbReference type="PaxDb" id="2903-EOD08337"/>
<evidence type="ECO:0000313" key="3">
    <source>
        <dbReference type="Proteomes" id="UP000013827"/>
    </source>
</evidence>